<feature type="signal peptide" evidence="2">
    <location>
        <begin position="1"/>
        <end position="18"/>
    </location>
</feature>
<feature type="domain" description="PLOD1-3-like GT" evidence="3">
    <location>
        <begin position="78"/>
        <end position="313"/>
    </location>
</feature>
<evidence type="ECO:0000256" key="2">
    <source>
        <dbReference type="SAM" id="SignalP"/>
    </source>
</evidence>
<dbReference type="OrthoDB" id="69177at2759"/>
<evidence type="ECO:0000313" key="4">
    <source>
        <dbReference type="EMBL" id="CEM18633.1"/>
    </source>
</evidence>
<dbReference type="EMBL" id="CDMY01000505">
    <property type="protein sequence ID" value="CEM18633.1"/>
    <property type="molecule type" value="Genomic_DNA"/>
</dbReference>
<dbReference type="InterPro" id="IPR057589">
    <property type="entry name" value="GT_PLOD"/>
</dbReference>
<dbReference type="PhylomeDB" id="A0A0G4FUL0"/>
<name>A0A0G4FUL0_VITBC</name>
<dbReference type="Pfam" id="PF25342">
    <property type="entry name" value="GT_PLOD"/>
    <property type="match status" value="1"/>
</dbReference>
<dbReference type="STRING" id="1169540.A0A0G4FUL0"/>
<sequence length="531" mass="59586">MALRSALLLLVVVMGVSASLISFVGQILSPHRDLKRLVHTPAAPDASDQQPVDAADHGDSARPFRSLRHAKEQLSPVVTLVTVASDTHMAGYVVLDRSARHFGVPMVTLGQQGRHRKELKLEVMRHWLRDQNPGILCVFTDGYDTLLRIPGEELRRRVGAMFAQDNATIIFSTEKGVWPERSLKPRYPRTPNEDGYRYLNAGGYIGRAGALSCLLDKWDGRMDDQLFFTMRFLNQDVGCNVTIRLDYDRLLFQSLHELDSSEWALAEYGEGQRTFARRDGQDAAALVHGNGGGKALLGYLSNYEAGAWTEENGSLWHRRDGESPYVQPTLVLTVVCNDRNSTVAHDEFARGLMKLQLDHRKTALFLWRHPNCTVPLDAAFNGRFADVIEGNYSHRGAHEQVLRVTRQRAATHLFLIESGFVVERPDTLQQLVQDNLTAVIPFASNQGSPPEHTNFVASMDQDKDLSSGQHRGLWRVECWSRAILIRRDHQPSMEDALQAMAHGDTCRPPVGQYLSIVLDNRYSYGRLIEGG</sequence>
<dbReference type="InterPro" id="IPR050757">
    <property type="entry name" value="Collagen_mod_GT25"/>
</dbReference>
<gene>
    <name evidence="4" type="ORF">Vbra_21715</name>
</gene>
<evidence type="ECO:0000313" key="5">
    <source>
        <dbReference type="Proteomes" id="UP000041254"/>
    </source>
</evidence>
<protein>
    <recommendedName>
        <fullName evidence="3">PLOD1-3-like GT domain-containing protein</fullName>
    </recommendedName>
</protein>
<dbReference type="AlphaFoldDB" id="A0A0G4FUL0"/>
<keyword evidence="5" id="KW-1185">Reference proteome</keyword>
<dbReference type="CDD" id="cd22997">
    <property type="entry name" value="GT_LH"/>
    <property type="match status" value="1"/>
</dbReference>
<dbReference type="VEuPathDB" id="CryptoDB:Vbra_21715"/>
<dbReference type="Proteomes" id="UP000041254">
    <property type="component" value="Unassembled WGS sequence"/>
</dbReference>
<evidence type="ECO:0000256" key="1">
    <source>
        <dbReference type="SAM" id="MobiDB-lite"/>
    </source>
</evidence>
<dbReference type="PANTHER" id="PTHR10730:SF45">
    <property type="entry name" value="PROCOLLAGEN-LYSINE,2-OXOGLUTARATE 5-DIOXYGENASE"/>
    <property type="match status" value="1"/>
</dbReference>
<proteinExistence type="predicted"/>
<keyword evidence="2" id="KW-0732">Signal</keyword>
<feature type="region of interest" description="Disordered" evidence="1">
    <location>
        <begin position="42"/>
        <end position="61"/>
    </location>
</feature>
<reference evidence="4 5" key="1">
    <citation type="submission" date="2014-11" db="EMBL/GenBank/DDBJ databases">
        <authorList>
            <person name="Zhu J."/>
            <person name="Qi W."/>
            <person name="Song R."/>
        </authorList>
    </citation>
    <scope>NUCLEOTIDE SEQUENCE [LARGE SCALE GENOMIC DNA]</scope>
</reference>
<dbReference type="InParanoid" id="A0A0G4FUL0"/>
<evidence type="ECO:0000259" key="3">
    <source>
        <dbReference type="Pfam" id="PF25342"/>
    </source>
</evidence>
<accession>A0A0G4FUL0</accession>
<dbReference type="PANTHER" id="PTHR10730">
    <property type="entry name" value="PROCOLLAGEN-LYSINE,2-OXOGLUTARATE 5-DIOXYGENASE/GLYCOSYLTRANSFERASE 25 FAMILY MEMBER"/>
    <property type="match status" value="1"/>
</dbReference>
<feature type="chain" id="PRO_5005189089" description="PLOD1-3-like GT domain-containing protein" evidence="2">
    <location>
        <begin position="19"/>
        <end position="531"/>
    </location>
</feature>
<organism evidence="4 5">
    <name type="scientific">Vitrella brassicaformis (strain CCMP3155)</name>
    <dbReference type="NCBI Taxonomy" id="1169540"/>
    <lineage>
        <taxon>Eukaryota</taxon>
        <taxon>Sar</taxon>
        <taxon>Alveolata</taxon>
        <taxon>Colpodellida</taxon>
        <taxon>Vitrellaceae</taxon>
        <taxon>Vitrella</taxon>
    </lineage>
</organism>